<protein>
    <submittedName>
        <fullName evidence="2">Uncharacterized protein</fullName>
    </submittedName>
</protein>
<dbReference type="EMBL" id="JABELV010000025">
    <property type="protein sequence ID" value="KAG7562796.1"/>
    <property type="molecule type" value="Genomic_DNA"/>
</dbReference>
<proteinExistence type="predicted"/>
<feature type="region of interest" description="Disordered" evidence="1">
    <location>
        <begin position="174"/>
        <end position="208"/>
    </location>
</feature>
<sequence>MMVYLLEAENEAESRKRSAKRNLNESQADQAEGNAKRQKKDDEPVPEYLLQSERIRGWTPDESSPPRSKADPVEYAELEAVSRQIYSPSPDAMDMAAQPGKGDQEPLFFSRPSSVADVAPPDPMVFDPTDDPPSSMSFDVKEEPPIVAPKPRVQPSDADAYSYFLDLDDLIAPEPDPKEVRKPVLASHDGVEGETKGSFEPIQEASDKPTVKEHLDTFFAGSSILTHTDQWEDKPAFVDPVETPLYQAPTEVKRSSTGHAPEAFESFHKAEEPLPIKAENDMVGSDMADFDSWFADGNIEIVD</sequence>
<accession>A0A8K0JU22</accession>
<comment type="caution">
    <text evidence="2">The sequence shown here is derived from an EMBL/GenBank/DDBJ whole genome shotgun (WGS) entry which is preliminary data.</text>
</comment>
<evidence type="ECO:0000313" key="2">
    <source>
        <dbReference type="EMBL" id="KAG7562796.1"/>
    </source>
</evidence>
<gene>
    <name evidence="2" type="ORF">FFLO_01751</name>
</gene>
<evidence type="ECO:0000256" key="1">
    <source>
        <dbReference type="SAM" id="MobiDB-lite"/>
    </source>
</evidence>
<feature type="region of interest" description="Disordered" evidence="1">
    <location>
        <begin position="1"/>
        <end position="154"/>
    </location>
</feature>
<dbReference type="AlphaFoldDB" id="A0A8K0JU22"/>
<name>A0A8K0JU22_9TREE</name>
<keyword evidence="3" id="KW-1185">Reference proteome</keyword>
<reference evidence="2" key="1">
    <citation type="submission" date="2020-04" db="EMBL/GenBank/DDBJ databases">
        <title>Analysis of mating type loci in Filobasidium floriforme.</title>
        <authorList>
            <person name="Nowrousian M."/>
        </authorList>
    </citation>
    <scope>NUCLEOTIDE SEQUENCE</scope>
    <source>
        <strain evidence="2">CBS 6242</strain>
    </source>
</reference>
<evidence type="ECO:0000313" key="3">
    <source>
        <dbReference type="Proteomes" id="UP000812966"/>
    </source>
</evidence>
<organism evidence="2 3">
    <name type="scientific">Filobasidium floriforme</name>
    <dbReference type="NCBI Taxonomy" id="5210"/>
    <lineage>
        <taxon>Eukaryota</taxon>
        <taxon>Fungi</taxon>
        <taxon>Dikarya</taxon>
        <taxon>Basidiomycota</taxon>
        <taxon>Agaricomycotina</taxon>
        <taxon>Tremellomycetes</taxon>
        <taxon>Filobasidiales</taxon>
        <taxon>Filobasidiaceae</taxon>
        <taxon>Filobasidium</taxon>
    </lineage>
</organism>
<dbReference type="Proteomes" id="UP000812966">
    <property type="component" value="Unassembled WGS sequence"/>
</dbReference>